<accession>A0A6I8R2B4</accession>
<name>A0A6I8R2B4_XENTR</name>
<dbReference type="Ensembl" id="ENSXETT00000076490">
    <property type="protein sequence ID" value="ENSXETP00000074652"/>
    <property type="gene ID" value="ENSXETG00000034821"/>
</dbReference>
<sequence length="55" mass="6360">QEIRLGQGSHDGGQMARVDHRVTNCGYPWSRPSNTLHYFYGRYKSSTDRSPKTFL</sequence>
<reference evidence="1" key="2">
    <citation type="submission" date="2020-05" db="UniProtKB">
        <authorList>
            <consortium name="Ensembl"/>
        </authorList>
    </citation>
    <scope>IDENTIFICATION</scope>
</reference>
<dbReference type="InParanoid" id="A0A6I8R2B4"/>
<proteinExistence type="predicted"/>
<dbReference type="Bgee" id="ENSXETG00000034821">
    <property type="expression patterns" value="Expressed in embryo and 4 other cell types or tissues"/>
</dbReference>
<evidence type="ECO:0000313" key="1">
    <source>
        <dbReference type="Ensembl" id="ENSXETP00000074652"/>
    </source>
</evidence>
<organism evidence="1">
    <name type="scientific">Xenopus tropicalis</name>
    <name type="common">Western clawed frog</name>
    <name type="synonym">Silurana tropicalis</name>
    <dbReference type="NCBI Taxonomy" id="8364"/>
    <lineage>
        <taxon>Eukaryota</taxon>
        <taxon>Metazoa</taxon>
        <taxon>Chordata</taxon>
        <taxon>Craniata</taxon>
        <taxon>Vertebrata</taxon>
        <taxon>Euteleostomi</taxon>
        <taxon>Amphibia</taxon>
        <taxon>Batrachia</taxon>
        <taxon>Anura</taxon>
        <taxon>Pipoidea</taxon>
        <taxon>Pipidae</taxon>
        <taxon>Xenopodinae</taxon>
        <taxon>Xenopus</taxon>
        <taxon>Silurana</taxon>
    </lineage>
</organism>
<reference evidence="1" key="1">
    <citation type="journal article" date="2010" name="Science">
        <title>The genome of the Western clawed frog Xenopus tropicalis.</title>
        <authorList>
            <person name="Hellsten U."/>
            <person name="Harland R.M."/>
            <person name="Gilchrist M.J."/>
            <person name="Hendrix D."/>
            <person name="Jurka J."/>
            <person name="Kapitonov V."/>
            <person name="Ovcharenko I."/>
            <person name="Putnam N.H."/>
            <person name="Shu S."/>
            <person name="Taher L."/>
            <person name="Blitz I.L."/>
            <person name="Blumberg B."/>
            <person name="Dichmann D.S."/>
            <person name="Dubchak I."/>
            <person name="Amaya E."/>
            <person name="Detter J.C."/>
            <person name="Fletcher R."/>
            <person name="Gerhard D.S."/>
            <person name="Goodstein D."/>
            <person name="Graves T."/>
            <person name="Grigoriev I.V."/>
            <person name="Grimwood J."/>
            <person name="Kawashima T."/>
            <person name="Lindquist E."/>
            <person name="Lucas S.M."/>
            <person name="Mead P.E."/>
            <person name="Mitros T."/>
            <person name="Ogino H."/>
            <person name="Ohta Y."/>
            <person name="Poliakov A.V."/>
            <person name="Pollet N."/>
            <person name="Robert J."/>
            <person name="Salamov A."/>
            <person name="Sater A.K."/>
            <person name="Schmutz J."/>
            <person name="Terry A."/>
            <person name="Vize P.D."/>
            <person name="Warren W.C."/>
            <person name="Wells D."/>
            <person name="Wills A."/>
            <person name="Wilson R.K."/>
            <person name="Zimmerman L.B."/>
            <person name="Zorn A.M."/>
            <person name="Grainger R."/>
            <person name="Grammer T."/>
            <person name="Khokha M.K."/>
            <person name="Richardson P.M."/>
            <person name="Rokhsar D.S."/>
        </authorList>
    </citation>
    <scope>NUCLEOTIDE SEQUENCE [LARGE SCALE GENOMIC DNA]</scope>
    <source>
        <strain evidence="1">Nigerian</strain>
    </source>
</reference>
<protein>
    <submittedName>
        <fullName evidence="1">Uncharacterized protein</fullName>
    </submittedName>
</protein>
<dbReference type="AlphaFoldDB" id="A0A6I8R2B4"/>